<dbReference type="Proteomes" id="UP001303046">
    <property type="component" value="Unassembled WGS sequence"/>
</dbReference>
<protein>
    <submittedName>
        <fullName evidence="1">Uncharacterized protein</fullName>
    </submittedName>
</protein>
<comment type="caution">
    <text evidence="1">The sequence shown here is derived from an EMBL/GenBank/DDBJ whole genome shotgun (WGS) entry which is preliminary data.</text>
</comment>
<reference evidence="1 2" key="1">
    <citation type="submission" date="2023-08" db="EMBL/GenBank/DDBJ databases">
        <title>A Necator americanus chromosomal reference genome.</title>
        <authorList>
            <person name="Ilik V."/>
            <person name="Petrzelkova K.J."/>
            <person name="Pardy F."/>
            <person name="Fuh T."/>
            <person name="Niatou-Singa F.S."/>
            <person name="Gouil Q."/>
            <person name="Baker L."/>
            <person name="Ritchie M.E."/>
            <person name="Jex A.R."/>
            <person name="Gazzola D."/>
            <person name="Li H."/>
            <person name="Toshio Fujiwara R."/>
            <person name="Zhan B."/>
            <person name="Aroian R.V."/>
            <person name="Pafco B."/>
            <person name="Schwarz E.M."/>
        </authorList>
    </citation>
    <scope>NUCLEOTIDE SEQUENCE [LARGE SCALE GENOMIC DNA]</scope>
    <source>
        <strain evidence="1 2">Aroian</strain>
        <tissue evidence="1">Whole animal</tissue>
    </source>
</reference>
<proteinExistence type="predicted"/>
<gene>
    <name evidence="1" type="primary">Necator_chrV.g17471</name>
    <name evidence="1" type="ORF">RB195_012681</name>
</gene>
<name>A0ABR1DS40_NECAM</name>
<accession>A0ABR1DS40</accession>
<sequence length="74" mass="8698">MNLRAGSEYNRNRIECAVKQKKIKMEQSSLEIRLNFTQQDLLVFTRVQGLKKRMEIIMESLGSAKTAHRIFQLE</sequence>
<evidence type="ECO:0000313" key="2">
    <source>
        <dbReference type="Proteomes" id="UP001303046"/>
    </source>
</evidence>
<keyword evidence="2" id="KW-1185">Reference proteome</keyword>
<evidence type="ECO:0000313" key="1">
    <source>
        <dbReference type="EMBL" id="KAK6753232.1"/>
    </source>
</evidence>
<dbReference type="EMBL" id="JAVFWL010000005">
    <property type="protein sequence ID" value="KAK6753232.1"/>
    <property type="molecule type" value="Genomic_DNA"/>
</dbReference>
<organism evidence="1 2">
    <name type="scientific">Necator americanus</name>
    <name type="common">Human hookworm</name>
    <dbReference type="NCBI Taxonomy" id="51031"/>
    <lineage>
        <taxon>Eukaryota</taxon>
        <taxon>Metazoa</taxon>
        <taxon>Ecdysozoa</taxon>
        <taxon>Nematoda</taxon>
        <taxon>Chromadorea</taxon>
        <taxon>Rhabditida</taxon>
        <taxon>Rhabditina</taxon>
        <taxon>Rhabditomorpha</taxon>
        <taxon>Strongyloidea</taxon>
        <taxon>Ancylostomatidae</taxon>
        <taxon>Bunostominae</taxon>
        <taxon>Necator</taxon>
    </lineage>
</organism>